<dbReference type="OrthoDB" id="7218392at2"/>
<dbReference type="AlphaFoldDB" id="A0A366ESE3"/>
<protein>
    <submittedName>
        <fullName evidence="2">Uncharacterized protein</fullName>
    </submittedName>
</protein>
<evidence type="ECO:0000313" key="3">
    <source>
        <dbReference type="Proteomes" id="UP000253529"/>
    </source>
</evidence>
<gene>
    <name evidence="2" type="ORF">DFR50_13514</name>
</gene>
<accession>A0A366ESE3</accession>
<dbReference type="Proteomes" id="UP000253529">
    <property type="component" value="Unassembled WGS sequence"/>
</dbReference>
<dbReference type="RefSeq" id="WP_147262891.1">
    <property type="nucleotide sequence ID" value="NZ_QNRK01000035.1"/>
</dbReference>
<dbReference type="EMBL" id="QNRK01000035">
    <property type="protein sequence ID" value="RBP05224.1"/>
    <property type="molecule type" value="Genomic_DNA"/>
</dbReference>
<name>A0A366ESE3_9HYPH</name>
<sequence length="220" mass="24894">MRNQAAKTDVILNGIARPKTRSSLFWWLFDNHAAIAQRAEGRRFDWTELCTTFRDQGLTDLDGKAPTVRTARMTWWRVRKEHARIEALRAAERAERERRAAANPRRDMPSQFRKGDYGPPLATTAEAARPKLPATTVEQASRGFQLSTAEGVVVTRVSRVFKTERATQDYVFKEDGMIAATTARASALKGKQQLNVRGGRPINDLSEDYYARLGLRSEDL</sequence>
<keyword evidence="3" id="KW-1185">Reference proteome</keyword>
<evidence type="ECO:0000313" key="2">
    <source>
        <dbReference type="EMBL" id="RBP05224.1"/>
    </source>
</evidence>
<reference evidence="2 3" key="1">
    <citation type="submission" date="2018-06" db="EMBL/GenBank/DDBJ databases">
        <title>Genomic Encyclopedia of Type Strains, Phase IV (KMG-IV): sequencing the most valuable type-strain genomes for metagenomic binning, comparative biology and taxonomic classification.</title>
        <authorList>
            <person name="Goeker M."/>
        </authorList>
    </citation>
    <scope>NUCLEOTIDE SEQUENCE [LARGE SCALE GENOMIC DNA]</scope>
    <source>
        <strain evidence="2 3">DSM 24875</strain>
    </source>
</reference>
<evidence type="ECO:0000256" key="1">
    <source>
        <dbReference type="SAM" id="MobiDB-lite"/>
    </source>
</evidence>
<feature type="region of interest" description="Disordered" evidence="1">
    <location>
        <begin position="96"/>
        <end position="118"/>
    </location>
</feature>
<comment type="caution">
    <text evidence="2">The sequence shown here is derived from an EMBL/GenBank/DDBJ whole genome shotgun (WGS) entry which is preliminary data.</text>
</comment>
<proteinExistence type="predicted"/>
<organism evidence="2 3">
    <name type="scientific">Roseiarcus fermentans</name>
    <dbReference type="NCBI Taxonomy" id="1473586"/>
    <lineage>
        <taxon>Bacteria</taxon>
        <taxon>Pseudomonadati</taxon>
        <taxon>Pseudomonadota</taxon>
        <taxon>Alphaproteobacteria</taxon>
        <taxon>Hyphomicrobiales</taxon>
        <taxon>Roseiarcaceae</taxon>
        <taxon>Roseiarcus</taxon>
    </lineage>
</organism>
<feature type="compositionally biased region" description="Basic and acidic residues" evidence="1">
    <location>
        <begin position="96"/>
        <end position="116"/>
    </location>
</feature>